<evidence type="ECO:0000313" key="1">
    <source>
        <dbReference type="EMBL" id="NKE72334.1"/>
    </source>
</evidence>
<dbReference type="PROSITE" id="PS51257">
    <property type="entry name" value="PROKAR_LIPOPROTEIN"/>
    <property type="match status" value="1"/>
</dbReference>
<dbReference type="EMBL" id="VTOW01000003">
    <property type="protein sequence ID" value="NKE72334.1"/>
    <property type="molecule type" value="Genomic_DNA"/>
</dbReference>
<dbReference type="AlphaFoldDB" id="A0A7X6DSG6"/>
<gene>
    <name evidence="1" type="ORF">MNODULE_16410</name>
</gene>
<dbReference type="Proteomes" id="UP000534783">
    <property type="component" value="Unassembled WGS sequence"/>
</dbReference>
<sequence>MKKINSGWVLITLVIVLFSGFGCASIRKEKAIPVPISEIQDHPREWVGKTVQVSGEVKEAFSLVLYKYFIVKDKTGEIRVVTSKPLPRKGEQIRVEGKVAEGFAIGSDPQTIIKEKG</sequence>
<accession>A0A7X6DSG6</accession>
<organism evidence="1 2">
    <name type="scientific">Candidatus Manganitrophus noduliformans</name>
    <dbReference type="NCBI Taxonomy" id="2606439"/>
    <lineage>
        <taxon>Bacteria</taxon>
        <taxon>Pseudomonadati</taxon>
        <taxon>Nitrospirota</taxon>
        <taxon>Nitrospiria</taxon>
        <taxon>Candidatus Troglogloeales</taxon>
        <taxon>Candidatus Manganitrophaceae</taxon>
        <taxon>Candidatus Manganitrophus</taxon>
    </lineage>
</organism>
<proteinExistence type="predicted"/>
<keyword evidence="2" id="KW-1185">Reference proteome</keyword>
<evidence type="ECO:0000313" key="2">
    <source>
        <dbReference type="Proteomes" id="UP000534783"/>
    </source>
</evidence>
<dbReference type="RefSeq" id="WP_168061871.1">
    <property type="nucleotide sequence ID" value="NZ_VTOW01000003.1"/>
</dbReference>
<name>A0A7X6DSG6_9BACT</name>
<comment type="caution">
    <text evidence="1">The sequence shown here is derived from an EMBL/GenBank/DDBJ whole genome shotgun (WGS) entry which is preliminary data.</text>
</comment>
<protein>
    <submittedName>
        <fullName evidence="1">Cytochrome c maturation protein CcmE</fullName>
    </submittedName>
</protein>
<reference evidence="1 2" key="1">
    <citation type="journal article" date="2020" name="Nature">
        <title>Bacterial chemolithoautotrophy via manganese oxidation.</title>
        <authorList>
            <person name="Yu H."/>
            <person name="Leadbetter J.R."/>
        </authorList>
    </citation>
    <scope>NUCLEOTIDE SEQUENCE [LARGE SCALE GENOMIC DNA]</scope>
    <source>
        <strain evidence="1 2">Mn-1</strain>
    </source>
</reference>